<dbReference type="PROSITE" id="PS01124">
    <property type="entry name" value="HTH_ARAC_FAMILY_2"/>
    <property type="match status" value="1"/>
</dbReference>
<dbReference type="Proteomes" id="UP000051697">
    <property type="component" value="Unassembled WGS sequence"/>
</dbReference>
<dbReference type="KEGG" id="lol:LACOL_0265"/>
<reference evidence="5 6" key="1">
    <citation type="journal article" date="2015" name="Genome Announc.">
        <title>Expanding the biotechnology potential of lactobacilli through comparative genomics of 213 strains and associated genera.</title>
        <authorList>
            <person name="Sun Z."/>
            <person name="Harris H.M."/>
            <person name="McCann A."/>
            <person name="Guo C."/>
            <person name="Argimon S."/>
            <person name="Zhang W."/>
            <person name="Yang X."/>
            <person name="Jeffery I.B."/>
            <person name="Cooney J.C."/>
            <person name="Kagawa T.F."/>
            <person name="Liu W."/>
            <person name="Song Y."/>
            <person name="Salvetti E."/>
            <person name="Wrobel A."/>
            <person name="Rasinkangas P."/>
            <person name="Parkhill J."/>
            <person name="Rea M.C."/>
            <person name="O'Sullivan O."/>
            <person name="Ritari J."/>
            <person name="Douillard F.P."/>
            <person name="Paul Ross R."/>
            <person name="Yang R."/>
            <person name="Briner A.E."/>
            <person name="Felis G.E."/>
            <person name="de Vos W.M."/>
            <person name="Barrangou R."/>
            <person name="Klaenhammer T.R."/>
            <person name="Caufield P.W."/>
            <person name="Cui Y."/>
            <person name="Zhang H."/>
            <person name="O'Toole P.W."/>
        </authorList>
    </citation>
    <scope>NUCLEOTIDE SEQUENCE [LARGE SCALE GENOMIC DNA]</scope>
    <source>
        <strain evidence="5 6">DSM 15707</strain>
    </source>
</reference>
<dbReference type="InterPro" id="IPR018062">
    <property type="entry name" value="HTH_AraC-typ_CS"/>
</dbReference>
<dbReference type="STRING" id="1423778.FC70_GL001039"/>
<evidence type="ECO:0000259" key="4">
    <source>
        <dbReference type="PROSITE" id="PS01124"/>
    </source>
</evidence>
<evidence type="ECO:0000256" key="3">
    <source>
        <dbReference type="ARBA" id="ARBA00023163"/>
    </source>
</evidence>
<dbReference type="PROSITE" id="PS00041">
    <property type="entry name" value="HTH_ARAC_FAMILY_1"/>
    <property type="match status" value="1"/>
</dbReference>
<dbReference type="GO" id="GO:0003700">
    <property type="term" value="F:DNA-binding transcription factor activity"/>
    <property type="evidence" value="ECO:0007669"/>
    <property type="project" value="InterPro"/>
</dbReference>
<protein>
    <submittedName>
        <fullName evidence="5">Transcriptional regulator, AraC family</fullName>
    </submittedName>
</protein>
<dbReference type="PATRIC" id="fig|1423778.4.peg.1072"/>
<dbReference type="SMART" id="SM00342">
    <property type="entry name" value="HTH_ARAC"/>
    <property type="match status" value="1"/>
</dbReference>
<dbReference type="PANTHER" id="PTHR43280:SF2">
    <property type="entry name" value="HTH-TYPE TRANSCRIPTIONAL REGULATOR EXSA"/>
    <property type="match status" value="1"/>
</dbReference>
<keyword evidence="6" id="KW-1185">Reference proteome</keyword>
<evidence type="ECO:0000313" key="6">
    <source>
        <dbReference type="Proteomes" id="UP000051697"/>
    </source>
</evidence>
<evidence type="ECO:0000256" key="1">
    <source>
        <dbReference type="ARBA" id="ARBA00023015"/>
    </source>
</evidence>
<accession>A0A0R1RMM0</accession>
<dbReference type="OrthoDB" id="342399at2"/>
<proteinExistence type="predicted"/>
<dbReference type="SUPFAM" id="SSF46689">
    <property type="entry name" value="Homeodomain-like"/>
    <property type="match status" value="1"/>
</dbReference>
<evidence type="ECO:0000256" key="2">
    <source>
        <dbReference type="ARBA" id="ARBA00023125"/>
    </source>
</evidence>
<sequence>MFFRLNLDKPLEFSTFHRYTNDEFRLWIQQTTEPLSILFIDQGNLSLLINETTEHLNNMNWLLLPKDYEIKISNIDKDFTCQIISFNSENNIITSFSPFLNEKSRYGMTIPQIGKITNKDSINGILKNIFSTKNQKNQLELNINYLISNLLVTVSTQFIQVISDNQQKPVPAKFDWILNWITTHIEDSLNVTDIADKFDITPEYLTHLFNKYQNVSTIKFINQMKISKAKDLLITTNLSIKQIALYLNFQNIKYFMRLFKQETSLTPTKFRNMYSTPFINSLDNQNQEL</sequence>
<keyword evidence="2" id="KW-0238">DNA-binding</keyword>
<organism evidence="5 6">
    <name type="scientific">Paucilactobacillus oligofermentans DSM 15707 = LMG 22743</name>
    <dbReference type="NCBI Taxonomy" id="1423778"/>
    <lineage>
        <taxon>Bacteria</taxon>
        <taxon>Bacillati</taxon>
        <taxon>Bacillota</taxon>
        <taxon>Bacilli</taxon>
        <taxon>Lactobacillales</taxon>
        <taxon>Lactobacillaceae</taxon>
        <taxon>Paucilactobacillus</taxon>
    </lineage>
</organism>
<dbReference type="EMBL" id="AZFE01000031">
    <property type="protein sequence ID" value="KRL55442.1"/>
    <property type="molecule type" value="Genomic_DNA"/>
</dbReference>
<dbReference type="RefSeq" id="WP_057889984.1">
    <property type="nucleotide sequence ID" value="NZ_AZFE01000031.1"/>
</dbReference>
<name>A0A0R1RMM0_9LACO</name>
<dbReference type="PANTHER" id="PTHR43280">
    <property type="entry name" value="ARAC-FAMILY TRANSCRIPTIONAL REGULATOR"/>
    <property type="match status" value="1"/>
</dbReference>
<feature type="domain" description="HTH araC/xylS-type" evidence="4">
    <location>
        <begin position="175"/>
        <end position="273"/>
    </location>
</feature>
<dbReference type="InterPro" id="IPR009057">
    <property type="entry name" value="Homeodomain-like_sf"/>
</dbReference>
<dbReference type="Pfam" id="PF12833">
    <property type="entry name" value="HTH_18"/>
    <property type="match status" value="1"/>
</dbReference>
<keyword evidence="1" id="KW-0805">Transcription regulation</keyword>
<dbReference type="GO" id="GO:0043565">
    <property type="term" value="F:sequence-specific DNA binding"/>
    <property type="evidence" value="ECO:0007669"/>
    <property type="project" value="InterPro"/>
</dbReference>
<evidence type="ECO:0000313" key="5">
    <source>
        <dbReference type="EMBL" id="KRL55442.1"/>
    </source>
</evidence>
<comment type="caution">
    <text evidence="5">The sequence shown here is derived from an EMBL/GenBank/DDBJ whole genome shotgun (WGS) entry which is preliminary data.</text>
</comment>
<gene>
    <name evidence="5" type="ORF">FC70_GL001039</name>
</gene>
<keyword evidence="3" id="KW-0804">Transcription</keyword>
<dbReference type="Gene3D" id="1.10.10.60">
    <property type="entry name" value="Homeodomain-like"/>
    <property type="match status" value="2"/>
</dbReference>
<dbReference type="InterPro" id="IPR018060">
    <property type="entry name" value="HTH_AraC"/>
</dbReference>
<dbReference type="AlphaFoldDB" id="A0A0R1RMM0"/>